<dbReference type="GO" id="GO:0016829">
    <property type="term" value="F:lyase activity"/>
    <property type="evidence" value="ECO:0007669"/>
    <property type="project" value="InterPro"/>
</dbReference>
<dbReference type="Pfam" id="PF03559">
    <property type="entry name" value="Hexose_dehydrat"/>
    <property type="match status" value="2"/>
</dbReference>
<accession>E1CG34</accession>
<name>E1CG34_9ACTN</name>
<dbReference type="EMBL" id="AB538860">
    <property type="protein sequence ID" value="BAJ19048.1"/>
    <property type="molecule type" value="Genomic_DNA"/>
</dbReference>
<reference evidence="2" key="1">
    <citation type="submission" date="2009-12" db="EMBL/GenBank/DDBJ databases">
        <title>An ATP-Independent Strategy for Carboxylic Acid Activation and Amide Bond Formation Revealed upon Characterization of the A-503083 Biosynthetic Gene Cluster.</title>
        <authorList>
            <person name="Funabashi M."/>
            <person name="Nonaka K."/>
            <person name="Hosobuchi M."/>
            <person name="Fujita Y."/>
            <person name="Shibata T."/>
            <person name="Chi X."/>
            <person name="Yang Z."/>
            <person name="Van Lanen S.G."/>
        </authorList>
    </citation>
    <scope>NUCLEOTIDE SEQUENCE</scope>
    <source>
        <strain evidence="2">SANK 62799</strain>
    </source>
</reference>
<dbReference type="AlphaFoldDB" id="E1CG34"/>
<dbReference type="Gene3D" id="3.90.79.40">
    <property type="entry name" value="EvaA sugar 2,3-dehydratase subunit"/>
    <property type="match status" value="2"/>
</dbReference>
<dbReference type="InterPro" id="IPR038153">
    <property type="entry name" value="EvaA-like_sf"/>
</dbReference>
<protein>
    <submittedName>
        <fullName evidence="2">Putative NDP-hexose 2,3-dehydratase</fullName>
    </submittedName>
</protein>
<sequence>MEESCFMPTNVNRTDGFLSSSTTLSTAETPDPDAFLEKRSASSTFSVERVPLTALPDWQLDDRLQHASGRFFSVEGLSIRTDFGPIPQWRQPIIVQPEIGILGILVKRINGVHHFLMQAKMEPGNSNLVQYAATVQATPSNYQRVHGGRSTPYLEYFQEHAGRRMVFDQLLSEHASWYLHKRNRNMIIEIPEDEDIAPADDFTWLTLGQLRHQLAQGNRVNMNARTVLSGISYAAEDDPDSYGDIPDAFHRQAVESHAAGRSNADVMAATTWLIDQKAKFSLDVRRIGLRDMDEWVCGEDSIRHRAGRYFQIIGLSVAATSREVGKWWQPMLEPTGGNVVALICQRRAGVLHFLVQAMIQPGLTDRMELAATVQLTPGSYRGPDEVPPLAEYLDAPESWIRLKTAQSEDGGRFSRADTTHVIVDVPEGHTVDAPDNYRWMTLGLLNRLVHSGYYVNVEARSLLACLL</sequence>
<evidence type="ECO:0000313" key="2">
    <source>
        <dbReference type="EMBL" id="BAJ19048.1"/>
    </source>
</evidence>
<feature type="domain" description="dTDP-4-dehydro-6-deoxy-alpha-D-glucopyranose 2,3-dehydratase" evidence="1">
    <location>
        <begin position="34"/>
        <end position="230"/>
    </location>
</feature>
<gene>
    <name evidence="2" type="primary">capE</name>
</gene>
<evidence type="ECO:0000259" key="1">
    <source>
        <dbReference type="Pfam" id="PF03559"/>
    </source>
</evidence>
<dbReference type="InterPro" id="IPR005212">
    <property type="entry name" value="EvaA-like"/>
</dbReference>
<feature type="domain" description="dTDP-4-dehydro-6-deoxy-alpha-D-glucopyranose 2,3-dehydratase" evidence="1">
    <location>
        <begin position="270"/>
        <end position="466"/>
    </location>
</feature>
<organism evidence="2">
    <name type="scientific">Streptomyces sp. SANK 62799</name>
    <dbReference type="NCBI Taxonomy" id="701528"/>
    <lineage>
        <taxon>Bacteria</taxon>
        <taxon>Bacillati</taxon>
        <taxon>Actinomycetota</taxon>
        <taxon>Actinomycetes</taxon>
        <taxon>Kitasatosporales</taxon>
        <taxon>Streptomycetaceae</taxon>
        <taxon>Streptomyces</taxon>
    </lineage>
</organism>
<proteinExistence type="predicted"/>